<keyword evidence="2" id="KW-1185">Reference proteome</keyword>
<organism evidence="1 2">
    <name type="scientific">Dibothriocephalus latus</name>
    <name type="common">Fish tapeworm</name>
    <name type="synonym">Diphyllobothrium latum</name>
    <dbReference type="NCBI Taxonomy" id="60516"/>
    <lineage>
        <taxon>Eukaryota</taxon>
        <taxon>Metazoa</taxon>
        <taxon>Spiralia</taxon>
        <taxon>Lophotrochozoa</taxon>
        <taxon>Platyhelminthes</taxon>
        <taxon>Cestoda</taxon>
        <taxon>Eucestoda</taxon>
        <taxon>Diphyllobothriidea</taxon>
        <taxon>Diphyllobothriidae</taxon>
        <taxon>Dibothriocephalus</taxon>
    </lineage>
</organism>
<dbReference type="InterPro" id="IPR036322">
    <property type="entry name" value="WD40_repeat_dom_sf"/>
</dbReference>
<accession>A0A3P7LXA4</accession>
<dbReference type="Gene3D" id="2.130.10.10">
    <property type="entry name" value="YVTN repeat-like/Quinoprotein amine dehydrogenase"/>
    <property type="match status" value="1"/>
</dbReference>
<dbReference type="PANTHER" id="PTHR44099">
    <property type="entry name" value="RABCONNECTIN-3B, ISOFORM A"/>
    <property type="match status" value="1"/>
</dbReference>
<dbReference type="InterPro" id="IPR015943">
    <property type="entry name" value="WD40/YVTN_repeat-like_dom_sf"/>
</dbReference>
<protein>
    <submittedName>
        <fullName evidence="1">Uncharacterized protein</fullName>
    </submittedName>
</protein>
<evidence type="ECO:0000313" key="2">
    <source>
        <dbReference type="Proteomes" id="UP000281553"/>
    </source>
</evidence>
<reference evidence="1 2" key="1">
    <citation type="submission" date="2018-11" db="EMBL/GenBank/DDBJ databases">
        <authorList>
            <consortium name="Pathogen Informatics"/>
        </authorList>
    </citation>
    <scope>NUCLEOTIDE SEQUENCE [LARGE SCALE GENOMIC DNA]</scope>
</reference>
<dbReference type="EMBL" id="UYRU01065096">
    <property type="protein sequence ID" value="VDN16227.1"/>
    <property type="molecule type" value="Genomic_DNA"/>
</dbReference>
<dbReference type="SUPFAM" id="SSF50978">
    <property type="entry name" value="WD40 repeat-like"/>
    <property type="match status" value="1"/>
</dbReference>
<name>A0A3P7LXA4_DIBLA</name>
<dbReference type="AlphaFoldDB" id="A0A3P7LXA4"/>
<evidence type="ECO:0000313" key="1">
    <source>
        <dbReference type="EMBL" id="VDN16227.1"/>
    </source>
</evidence>
<dbReference type="Proteomes" id="UP000281553">
    <property type="component" value="Unassembled WGS sequence"/>
</dbReference>
<dbReference type="OrthoDB" id="338622at2759"/>
<dbReference type="GO" id="GO:0005737">
    <property type="term" value="C:cytoplasm"/>
    <property type="evidence" value="ECO:0007669"/>
    <property type="project" value="TreeGrafter"/>
</dbReference>
<proteinExistence type="predicted"/>
<dbReference type="InterPro" id="IPR049916">
    <property type="entry name" value="WDR72-like"/>
</dbReference>
<sequence>MLKASSPLVVSLVSWSDKPPDHDASVLLVARNLGNIVTGGRDGSLVIWTLSNDGKFRPELLCCGHRGVIKNLCLANSLDLREKSYFVSHSSNNELALWNWGDGTCVKFKLDSRYHHIKIESYQPSFLDARLLFCCGRYPCIVVMHAMQLTPLYTLSSTSQPDWIADLSVFTHSNLHRSHLYSKVFVGFHIVFGGDDEWLLSALLALSKCIQITRLTCIHTLLERVFCMPAGPLV</sequence>
<gene>
    <name evidence="1" type="ORF">DILT_LOCUS12058</name>
</gene>
<dbReference type="PANTHER" id="PTHR44099:SF4">
    <property type="entry name" value="RABCONNECTIN-3B, ISOFORM A"/>
    <property type="match status" value="1"/>
</dbReference>